<dbReference type="RefSeq" id="WP_308727892.1">
    <property type="nucleotide sequence ID" value="NZ_JAJEQF010000007.1"/>
</dbReference>
<dbReference type="NCBIfam" id="NF006873">
    <property type="entry name" value="PRK09369.1"/>
    <property type="match status" value="1"/>
</dbReference>
<keyword evidence="4 12" id="KW-0132">Cell division</keyword>
<dbReference type="Gene3D" id="3.65.10.10">
    <property type="entry name" value="Enolpyruvate transferase domain"/>
    <property type="match status" value="2"/>
</dbReference>
<keyword evidence="12" id="KW-0670">Pyruvate</keyword>
<evidence type="ECO:0000256" key="2">
    <source>
        <dbReference type="ARBA" id="ARBA00004752"/>
    </source>
</evidence>
<feature type="binding site" evidence="12">
    <location>
        <begin position="121"/>
        <end position="125"/>
    </location>
    <ligand>
        <name>UDP-N-acetyl-alpha-D-glucosamine</name>
        <dbReference type="ChEBI" id="CHEBI:57705"/>
    </ligand>
</feature>
<feature type="binding site" evidence="12">
    <location>
        <begin position="22"/>
        <end position="23"/>
    </location>
    <ligand>
        <name>phosphoenolpyruvate</name>
        <dbReference type="ChEBI" id="CHEBI:58702"/>
    </ligand>
</feature>
<dbReference type="GO" id="GO:0071555">
    <property type="term" value="P:cell wall organization"/>
    <property type="evidence" value="ECO:0007669"/>
    <property type="project" value="UniProtKB-KW"/>
</dbReference>
<feature type="binding site" evidence="12">
    <location>
        <position position="92"/>
    </location>
    <ligand>
        <name>UDP-N-acetyl-alpha-D-glucosamine</name>
        <dbReference type="ChEBI" id="CHEBI:57705"/>
    </ligand>
</feature>
<feature type="domain" description="Enolpyruvate transferase" evidence="13">
    <location>
        <begin position="7"/>
        <end position="405"/>
    </location>
</feature>
<dbReference type="GO" id="GO:0005737">
    <property type="term" value="C:cytoplasm"/>
    <property type="evidence" value="ECO:0007669"/>
    <property type="project" value="UniProtKB-SubCell"/>
</dbReference>
<evidence type="ECO:0000259" key="13">
    <source>
        <dbReference type="Pfam" id="PF00275"/>
    </source>
</evidence>
<comment type="catalytic activity">
    <reaction evidence="11 12">
        <text>phosphoenolpyruvate + UDP-N-acetyl-alpha-D-glucosamine = UDP-N-acetyl-3-O-(1-carboxyvinyl)-alpha-D-glucosamine + phosphate</text>
        <dbReference type="Rhea" id="RHEA:18681"/>
        <dbReference type="ChEBI" id="CHEBI:43474"/>
        <dbReference type="ChEBI" id="CHEBI:57705"/>
        <dbReference type="ChEBI" id="CHEBI:58702"/>
        <dbReference type="ChEBI" id="CHEBI:68483"/>
        <dbReference type="EC" id="2.5.1.7"/>
    </reaction>
</comment>
<comment type="caution">
    <text evidence="12">Lacks conserved residue(s) required for the propagation of feature annotation.</text>
</comment>
<dbReference type="Pfam" id="PF00275">
    <property type="entry name" value="EPSP_synthase"/>
    <property type="match status" value="1"/>
</dbReference>
<dbReference type="PANTHER" id="PTHR43783">
    <property type="entry name" value="UDP-N-ACETYLGLUCOSAMINE 1-CARBOXYVINYLTRANSFERASE"/>
    <property type="match status" value="1"/>
</dbReference>
<dbReference type="Proteomes" id="UP001199355">
    <property type="component" value="Unassembled WGS sequence"/>
</dbReference>
<keyword evidence="5 12" id="KW-0808">Transferase</keyword>
<evidence type="ECO:0000256" key="10">
    <source>
        <dbReference type="ARBA" id="ARBA00038367"/>
    </source>
</evidence>
<feature type="modified residue" description="2-(S-cysteinyl)pyruvic acid O-phosphothioketal" evidence="12">
    <location>
        <position position="116"/>
    </location>
</feature>
<dbReference type="InterPro" id="IPR050068">
    <property type="entry name" value="MurA_subfamily"/>
</dbReference>
<organism evidence="14 15">
    <name type="scientific">Gallintestinimicrobium propionicum</name>
    <dbReference type="NCBI Taxonomy" id="2981770"/>
    <lineage>
        <taxon>Bacteria</taxon>
        <taxon>Bacillati</taxon>
        <taxon>Bacillota</taxon>
        <taxon>Clostridia</taxon>
        <taxon>Lachnospirales</taxon>
        <taxon>Lachnospiraceae</taxon>
        <taxon>Gallintestinimicrobium</taxon>
    </lineage>
</organism>
<evidence type="ECO:0000256" key="3">
    <source>
        <dbReference type="ARBA" id="ARBA00022490"/>
    </source>
</evidence>
<evidence type="ECO:0000256" key="9">
    <source>
        <dbReference type="ARBA" id="ARBA00023316"/>
    </source>
</evidence>
<dbReference type="InterPro" id="IPR036968">
    <property type="entry name" value="Enolpyruvate_Tfrase_sf"/>
</dbReference>
<keyword evidence="8 12" id="KW-0131">Cell cycle</keyword>
<feature type="binding site" evidence="12">
    <location>
        <position position="306"/>
    </location>
    <ligand>
        <name>UDP-N-acetyl-alpha-D-glucosamine</name>
        <dbReference type="ChEBI" id="CHEBI:57705"/>
    </ligand>
</feature>
<evidence type="ECO:0000256" key="12">
    <source>
        <dbReference type="HAMAP-Rule" id="MF_00111"/>
    </source>
</evidence>
<dbReference type="GO" id="GO:0019277">
    <property type="term" value="P:UDP-N-acetylgalactosamine biosynthetic process"/>
    <property type="evidence" value="ECO:0007669"/>
    <property type="project" value="InterPro"/>
</dbReference>
<evidence type="ECO:0000256" key="7">
    <source>
        <dbReference type="ARBA" id="ARBA00022984"/>
    </source>
</evidence>
<dbReference type="InterPro" id="IPR005750">
    <property type="entry name" value="UDP_GlcNAc_COvinyl_MurA"/>
</dbReference>
<comment type="similarity">
    <text evidence="10 12">Belongs to the EPSP synthase family. MurA subfamily.</text>
</comment>
<keyword evidence="15" id="KW-1185">Reference proteome</keyword>
<dbReference type="NCBIfam" id="TIGR01072">
    <property type="entry name" value="murA"/>
    <property type="match status" value="1"/>
</dbReference>
<keyword evidence="9 12" id="KW-0961">Cell wall biogenesis/degradation</keyword>
<evidence type="ECO:0000256" key="6">
    <source>
        <dbReference type="ARBA" id="ARBA00022960"/>
    </source>
</evidence>
<comment type="function">
    <text evidence="12">Cell wall formation. Adds enolpyruvyl to UDP-N-acetylglucosamine.</text>
</comment>
<protein>
    <recommendedName>
        <fullName evidence="12">UDP-N-acetylglucosamine 1-carboxyvinyltransferase</fullName>
        <ecNumber evidence="12">2.5.1.7</ecNumber>
    </recommendedName>
    <alternativeName>
        <fullName evidence="12">Enoylpyruvate transferase</fullName>
    </alternativeName>
    <alternativeName>
        <fullName evidence="12">UDP-N-acetylglucosamine enolpyruvyl transferase</fullName>
        <shortName evidence="12">EPT</shortName>
    </alternativeName>
</protein>
<evidence type="ECO:0000256" key="5">
    <source>
        <dbReference type="ARBA" id="ARBA00022679"/>
    </source>
</evidence>
<evidence type="ECO:0000256" key="11">
    <source>
        <dbReference type="ARBA" id="ARBA00047527"/>
    </source>
</evidence>
<comment type="pathway">
    <text evidence="2 12">Cell wall biogenesis; peptidoglycan biosynthesis.</text>
</comment>
<dbReference type="GO" id="GO:0008360">
    <property type="term" value="P:regulation of cell shape"/>
    <property type="evidence" value="ECO:0007669"/>
    <property type="project" value="UniProtKB-KW"/>
</dbReference>
<feature type="active site" description="Proton donor" evidence="12">
    <location>
        <position position="116"/>
    </location>
</feature>
<dbReference type="PANTHER" id="PTHR43783:SF1">
    <property type="entry name" value="UDP-N-ACETYLGLUCOSAMINE 1-CARBOXYVINYLTRANSFERASE"/>
    <property type="match status" value="1"/>
</dbReference>
<name>A0AAE3AUB4_9FIRM</name>
<comment type="caution">
    <text evidence="14">The sequence shown here is derived from an EMBL/GenBank/DDBJ whole genome shotgun (WGS) entry which is preliminary data.</text>
</comment>
<evidence type="ECO:0000313" key="14">
    <source>
        <dbReference type="EMBL" id="MCC2166976.1"/>
    </source>
</evidence>
<evidence type="ECO:0000256" key="8">
    <source>
        <dbReference type="ARBA" id="ARBA00023306"/>
    </source>
</evidence>
<keyword evidence="7 12" id="KW-0573">Peptidoglycan synthesis</keyword>
<accession>A0AAE3AUB4</accession>
<feature type="binding site" evidence="12">
    <location>
        <position position="328"/>
    </location>
    <ligand>
        <name>UDP-N-acetyl-alpha-D-glucosamine</name>
        <dbReference type="ChEBI" id="CHEBI:57705"/>
    </ligand>
</feature>
<keyword evidence="6 12" id="KW-0133">Cell shape</keyword>
<dbReference type="SUPFAM" id="SSF55205">
    <property type="entry name" value="EPT/RTPC-like"/>
    <property type="match status" value="1"/>
</dbReference>
<dbReference type="InterPro" id="IPR001986">
    <property type="entry name" value="Enolpyruvate_Tfrase_dom"/>
</dbReference>
<dbReference type="EC" id="2.5.1.7" evidence="12"/>
<dbReference type="HAMAP" id="MF_00111">
    <property type="entry name" value="MurA"/>
    <property type="match status" value="1"/>
</dbReference>
<gene>
    <name evidence="12 14" type="primary">murA</name>
    <name evidence="14" type="ORF">LKD45_04580</name>
</gene>
<dbReference type="GO" id="GO:0051301">
    <property type="term" value="P:cell division"/>
    <property type="evidence" value="ECO:0007669"/>
    <property type="project" value="UniProtKB-KW"/>
</dbReference>
<reference evidence="14 15" key="1">
    <citation type="submission" date="2021-10" db="EMBL/GenBank/DDBJ databases">
        <title>Anaerobic single-cell dispensing facilitates the cultivation of human gut bacteria.</title>
        <authorList>
            <person name="Afrizal A."/>
        </authorList>
    </citation>
    <scope>NUCLEOTIDE SEQUENCE [LARGE SCALE GENOMIC DNA]</scope>
    <source>
        <strain evidence="14 15">CLA-AA-H244</strain>
    </source>
</reference>
<dbReference type="AlphaFoldDB" id="A0AAE3AUB4"/>
<keyword evidence="3 12" id="KW-0963">Cytoplasm</keyword>
<dbReference type="GO" id="GO:0008760">
    <property type="term" value="F:UDP-N-acetylglucosamine 1-carboxyvinyltransferase activity"/>
    <property type="evidence" value="ECO:0007669"/>
    <property type="project" value="UniProtKB-UniRule"/>
</dbReference>
<dbReference type="CDD" id="cd01555">
    <property type="entry name" value="UdpNAET"/>
    <property type="match status" value="1"/>
</dbReference>
<dbReference type="InterPro" id="IPR013792">
    <property type="entry name" value="RNA3'P_cycl/enolpyr_Trfase_a/b"/>
</dbReference>
<evidence type="ECO:0000313" key="15">
    <source>
        <dbReference type="Proteomes" id="UP001199355"/>
    </source>
</evidence>
<dbReference type="EMBL" id="JAJEQF010000007">
    <property type="protein sequence ID" value="MCC2166976.1"/>
    <property type="molecule type" value="Genomic_DNA"/>
</dbReference>
<proteinExistence type="inferred from homology"/>
<comment type="subcellular location">
    <subcellularLocation>
        <location evidence="1 12">Cytoplasm</location>
    </subcellularLocation>
</comment>
<evidence type="ECO:0000256" key="1">
    <source>
        <dbReference type="ARBA" id="ARBA00004496"/>
    </source>
</evidence>
<sequence length="420" mass="44717">MDSIWIRGKRPLYGEMTVQGSKNAVLPILASTILIAGKTTLRNCPDISDVDCMCRILQKIGATVTKKGHEICVDASGALQSRLPAEEVVRMRSSIVLTGALLGRLGQASFCDPGGCVIGDRPIDLHLKAFARFGCQIRREDDNFLTVFAKRLNGVQIPFPFSSVGATQNAILCAVCAKGETVLTGCAKEPEVVSLCRFLNGAGAKIEGAGSKTIRIEGVKKLCSTEFSIDADRIVAGTCLIGVLAAGGEAFLRQAPIGQLTAVIAVAQKMGAQIVPDSEGLLVKRAGRLVSPLLLETDVYPGYPTDLQSPMLTALCCAEGNCMVSERVFNGRFGVHEQLNRMGAAIVAGQTSAEVTGGRKLHGERVFAKELRGGAALVLAGLCAEHKTVVENCHFIRRGYEDIVRDFRELGADIGTETEI</sequence>
<dbReference type="GO" id="GO:0009252">
    <property type="term" value="P:peptidoglycan biosynthetic process"/>
    <property type="evidence" value="ECO:0007669"/>
    <property type="project" value="UniProtKB-UniRule"/>
</dbReference>
<evidence type="ECO:0000256" key="4">
    <source>
        <dbReference type="ARBA" id="ARBA00022618"/>
    </source>
</evidence>